<dbReference type="SFLD" id="SFLDG01140">
    <property type="entry name" value="C2.B:_Phosphomannomutase_and_P"/>
    <property type="match status" value="1"/>
</dbReference>
<protein>
    <submittedName>
        <fullName evidence="1">Hydrolase</fullName>
    </submittedName>
</protein>
<keyword evidence="2" id="KW-1185">Reference proteome</keyword>
<dbReference type="InterPro" id="IPR006379">
    <property type="entry name" value="HAD-SF_hydro_IIB"/>
</dbReference>
<dbReference type="KEGG" id="lng:BSQ50_00985"/>
<sequence>MELKMIAIDLDGTLLNSHGKILPRTLAAIKTVLTRKIKVVFCTGRSLVGIQKYLRELGINNQSDQYVITFNGAVIETTAGQVLSSCLINNQYYRTLTVFGQQHQLPFNVAVPDGRLYTANYDVNRLIILQAWENSAGLLIRQPKELPSDFEIAKGLYVGEKKLISQMEPLVTATFGQQLYIVRTSDNFLEVMHPKVSKGQALKKLSNICTIKSSEIMAIGDGENDIPLFDFAGIAVAMGNGTVRAKQHADYVTADNDTDGVAAAIEKLANN</sequence>
<keyword evidence="1" id="KW-0378">Hydrolase</keyword>
<dbReference type="Pfam" id="PF08282">
    <property type="entry name" value="Hydrolase_3"/>
    <property type="match status" value="1"/>
</dbReference>
<dbReference type="RefSeq" id="WP_057886631.1">
    <property type="nucleotide sequence ID" value="NZ_CP018180.1"/>
</dbReference>
<name>A0A3S6QYL3_9LACO</name>
<evidence type="ECO:0000313" key="1">
    <source>
        <dbReference type="EMBL" id="AUJ31267.1"/>
    </source>
</evidence>
<dbReference type="SFLD" id="SFLDG01144">
    <property type="entry name" value="C2.B.4:_PGP_Like"/>
    <property type="match status" value="1"/>
</dbReference>
<evidence type="ECO:0000313" key="2">
    <source>
        <dbReference type="Proteomes" id="UP000324497"/>
    </source>
</evidence>
<dbReference type="GO" id="GO:0016791">
    <property type="term" value="F:phosphatase activity"/>
    <property type="evidence" value="ECO:0007669"/>
    <property type="project" value="TreeGrafter"/>
</dbReference>
<dbReference type="Gene3D" id="3.40.50.1000">
    <property type="entry name" value="HAD superfamily/HAD-like"/>
    <property type="match status" value="1"/>
</dbReference>
<dbReference type="InterPro" id="IPR036412">
    <property type="entry name" value="HAD-like_sf"/>
</dbReference>
<dbReference type="InterPro" id="IPR023214">
    <property type="entry name" value="HAD_sf"/>
</dbReference>
<dbReference type="AlphaFoldDB" id="A0A3S6QYL3"/>
<dbReference type="SUPFAM" id="SSF56784">
    <property type="entry name" value="HAD-like"/>
    <property type="match status" value="1"/>
</dbReference>
<dbReference type="GO" id="GO:0005829">
    <property type="term" value="C:cytosol"/>
    <property type="evidence" value="ECO:0007669"/>
    <property type="project" value="TreeGrafter"/>
</dbReference>
<proteinExistence type="predicted"/>
<dbReference type="NCBIfam" id="TIGR01484">
    <property type="entry name" value="HAD-SF-IIB"/>
    <property type="match status" value="1"/>
</dbReference>
<dbReference type="NCBIfam" id="TIGR00099">
    <property type="entry name" value="Cof-subfamily"/>
    <property type="match status" value="1"/>
</dbReference>
<reference evidence="1 2" key="1">
    <citation type="submission" date="2016-11" db="EMBL/GenBank/DDBJ databases">
        <title>Interaction between Lactobacillus species and yeast in water kefir.</title>
        <authorList>
            <person name="Behr J."/>
            <person name="Xu D."/>
            <person name="Vogel R.F."/>
        </authorList>
    </citation>
    <scope>NUCLEOTIDE SEQUENCE [LARGE SCALE GENOMIC DNA]</scope>
    <source>
        <strain evidence="1 2">TMW 1.1827</strain>
    </source>
</reference>
<accession>A0A3S6QYL3</accession>
<dbReference type="PANTHER" id="PTHR10000">
    <property type="entry name" value="PHOSPHOSERINE PHOSPHATASE"/>
    <property type="match status" value="1"/>
</dbReference>
<dbReference type="Gene3D" id="3.30.1240.10">
    <property type="match status" value="1"/>
</dbReference>
<dbReference type="Proteomes" id="UP000324497">
    <property type="component" value="Chromosome"/>
</dbReference>
<dbReference type="PANTHER" id="PTHR10000:SF8">
    <property type="entry name" value="HAD SUPERFAMILY HYDROLASE-LIKE, TYPE 3"/>
    <property type="match status" value="1"/>
</dbReference>
<gene>
    <name evidence="1" type="ORF">BSQ50_00985</name>
</gene>
<dbReference type="GeneID" id="78522520"/>
<organism evidence="1 2">
    <name type="scientific">Liquorilactobacillus nagelii</name>
    <dbReference type="NCBI Taxonomy" id="82688"/>
    <lineage>
        <taxon>Bacteria</taxon>
        <taxon>Bacillati</taxon>
        <taxon>Bacillota</taxon>
        <taxon>Bacilli</taxon>
        <taxon>Lactobacillales</taxon>
        <taxon>Lactobacillaceae</taxon>
        <taxon>Liquorilactobacillus</taxon>
    </lineage>
</organism>
<dbReference type="CDD" id="cd07516">
    <property type="entry name" value="HAD_Pase"/>
    <property type="match status" value="1"/>
</dbReference>
<dbReference type="GO" id="GO:0000287">
    <property type="term" value="F:magnesium ion binding"/>
    <property type="evidence" value="ECO:0007669"/>
    <property type="project" value="TreeGrafter"/>
</dbReference>
<dbReference type="InterPro" id="IPR000150">
    <property type="entry name" value="Cof"/>
</dbReference>
<dbReference type="SFLD" id="SFLDS00003">
    <property type="entry name" value="Haloacid_Dehalogenase"/>
    <property type="match status" value="1"/>
</dbReference>
<dbReference type="EMBL" id="CP018180">
    <property type="protein sequence ID" value="AUJ31267.1"/>
    <property type="molecule type" value="Genomic_DNA"/>
</dbReference>